<protein>
    <recommendedName>
        <fullName evidence="3">Heparinase II/III-like protein</fullName>
    </recommendedName>
</protein>
<gene>
    <name evidence="1" type="ORF">SAMN05661091_2601</name>
</gene>
<dbReference type="AlphaFoldDB" id="A0A1X7HDD2"/>
<proteinExistence type="predicted"/>
<sequence>MSSMMKYSSVLQDEETRWLPWLKKSLERKHENYNDEIKMLRTPFTNPGYHTTLKNVEYVYPIRESLDYALAILDCREEQHYDRALDILRTVLSLQDRQPDSPTFGIWSWYFEEPLTQMSPPDWNWADFIGKRLLLVLIRHGSKLPADLQQLTRQAICYSCGAIIKRNVGPDYTNIAIMGAFVTLIAGEWLENRVYFDYGMERLKRLYDYSMQTGAFLEYNSPAYSTVAILELSALVTYSQAEEAKCLASELLDATWVMIAEHFHPLLKEWSGPHARSYRTFLAPLHLSFLQMACKGEVPFMSDDHFVYEYDWYGHGVVCPKRLFRLFTSIGVRELMQDLPPYHEFPTRTAYTYMTPEYSLGTFNHNVMWKQCRNLLGYVQTANQEHSYIQLRVLHDGYDFCSAVFTSEQSQASVLYGIQFALDGGDTHVNLDPINGRMTASDLRIRIEIGSSGSVPSWKQIGENAFQTQLGETFLSVQVLYGAMEGCGKFRWDIVEEGSVVGLDYILHEGDPTEIDFHAMEEALFMFALMLSSADEQPESRTSVTTSEHAVQASLESEERSIALRLAKKPAERFVLFHG</sequence>
<dbReference type="PANTHER" id="PTHR40616">
    <property type="entry name" value="LINALOOL DEHYDRATASE_ISOMERASE DOMAIN-CONTAINING PROTEIN"/>
    <property type="match status" value="1"/>
</dbReference>
<evidence type="ECO:0000313" key="1">
    <source>
        <dbReference type="EMBL" id="SMF84364.1"/>
    </source>
</evidence>
<dbReference type="STRING" id="1313296.SAMN05661091_2601"/>
<dbReference type="EMBL" id="LT840184">
    <property type="protein sequence ID" value="SMF84364.1"/>
    <property type="molecule type" value="Genomic_DNA"/>
</dbReference>
<name>A0A1X7HDD2_9BACL</name>
<organism evidence="1 2">
    <name type="scientific">Paenibacillus uliginis N3/975</name>
    <dbReference type="NCBI Taxonomy" id="1313296"/>
    <lineage>
        <taxon>Bacteria</taxon>
        <taxon>Bacillati</taxon>
        <taxon>Bacillota</taxon>
        <taxon>Bacilli</taxon>
        <taxon>Bacillales</taxon>
        <taxon>Paenibacillaceae</taxon>
        <taxon>Paenibacillus</taxon>
    </lineage>
</organism>
<evidence type="ECO:0008006" key="3">
    <source>
        <dbReference type="Google" id="ProtNLM"/>
    </source>
</evidence>
<accession>A0A1X7HDD2</accession>
<evidence type="ECO:0000313" key="2">
    <source>
        <dbReference type="Proteomes" id="UP000192940"/>
    </source>
</evidence>
<keyword evidence="2" id="KW-1185">Reference proteome</keyword>
<reference evidence="1 2" key="1">
    <citation type="submission" date="2017-04" db="EMBL/GenBank/DDBJ databases">
        <authorList>
            <person name="Afonso C.L."/>
            <person name="Miller P.J."/>
            <person name="Scott M.A."/>
            <person name="Spackman E."/>
            <person name="Goraichik I."/>
            <person name="Dimitrov K.M."/>
            <person name="Suarez D.L."/>
            <person name="Swayne D.E."/>
        </authorList>
    </citation>
    <scope>NUCLEOTIDE SEQUENCE [LARGE SCALE GENOMIC DNA]</scope>
    <source>
        <strain evidence="1 2">N3/975</strain>
    </source>
</reference>
<dbReference type="RefSeq" id="WP_208919527.1">
    <property type="nucleotide sequence ID" value="NZ_LT840184.1"/>
</dbReference>
<dbReference type="PANTHER" id="PTHR40616:SF1">
    <property type="entry name" value="LINALOOL DEHYDRATASE_ISOMERASE DOMAIN-CONTAINING PROTEIN"/>
    <property type="match status" value="1"/>
</dbReference>
<dbReference type="Proteomes" id="UP000192940">
    <property type="component" value="Chromosome I"/>
</dbReference>